<dbReference type="Proteomes" id="UP000294854">
    <property type="component" value="Unassembled WGS sequence"/>
</dbReference>
<dbReference type="InterPro" id="IPR036388">
    <property type="entry name" value="WH-like_DNA-bd_sf"/>
</dbReference>
<feature type="domain" description="HTH lysR-type" evidence="5">
    <location>
        <begin position="1"/>
        <end position="58"/>
    </location>
</feature>
<keyword evidence="7" id="KW-1185">Reference proteome</keyword>
<evidence type="ECO:0000259" key="5">
    <source>
        <dbReference type="PROSITE" id="PS50931"/>
    </source>
</evidence>
<dbReference type="EMBL" id="PUFO01000016">
    <property type="protein sequence ID" value="TDG79904.1"/>
    <property type="molecule type" value="Genomic_DNA"/>
</dbReference>
<reference evidence="6 7" key="1">
    <citation type="journal article" date="2019" name="Appl. Microbiol. Biotechnol.">
        <title>Uncovering carbohydrate metabolism through a genotype-phenotype association study of 56 lactic acid bacteria genomes.</title>
        <authorList>
            <person name="Buron-Moles G."/>
            <person name="Chailyan A."/>
            <person name="Dolejs I."/>
            <person name="Forster J."/>
            <person name="Miks M.H."/>
        </authorList>
    </citation>
    <scope>NUCLEOTIDE SEQUENCE [LARGE SCALE GENOMIC DNA]</scope>
    <source>
        <strain evidence="6 7">ATCC 49373</strain>
    </source>
</reference>
<dbReference type="AlphaFoldDB" id="A0A4R5NSB1"/>
<dbReference type="STRING" id="1122149.FD44_GL001766"/>
<accession>A0A4R5NSB1</accession>
<evidence type="ECO:0000256" key="1">
    <source>
        <dbReference type="ARBA" id="ARBA00009437"/>
    </source>
</evidence>
<dbReference type="Gene3D" id="1.10.10.10">
    <property type="entry name" value="Winged helix-like DNA-binding domain superfamily/Winged helix DNA-binding domain"/>
    <property type="match status" value="1"/>
</dbReference>
<dbReference type="PANTHER" id="PTHR30126:SF40">
    <property type="entry name" value="HTH-TYPE TRANSCRIPTIONAL REGULATOR GLTR"/>
    <property type="match status" value="1"/>
</dbReference>
<dbReference type="InterPro" id="IPR036390">
    <property type="entry name" value="WH_DNA-bd_sf"/>
</dbReference>
<evidence type="ECO:0000313" key="6">
    <source>
        <dbReference type="EMBL" id="TDG79904.1"/>
    </source>
</evidence>
<dbReference type="SUPFAM" id="SSF46785">
    <property type="entry name" value="Winged helix' DNA-binding domain"/>
    <property type="match status" value="1"/>
</dbReference>
<keyword evidence="2" id="KW-0805">Transcription regulation</keyword>
<comment type="similarity">
    <text evidence="1">Belongs to the LysR transcriptional regulatory family.</text>
</comment>
<dbReference type="InterPro" id="IPR000847">
    <property type="entry name" value="LysR_HTH_N"/>
</dbReference>
<gene>
    <name evidence="6" type="ORF">C5L31_002123</name>
</gene>
<dbReference type="CDD" id="cd05466">
    <property type="entry name" value="PBP2_LTTR_substrate"/>
    <property type="match status" value="1"/>
</dbReference>
<evidence type="ECO:0000313" key="7">
    <source>
        <dbReference type="Proteomes" id="UP000294854"/>
    </source>
</evidence>
<evidence type="ECO:0000256" key="4">
    <source>
        <dbReference type="ARBA" id="ARBA00023163"/>
    </source>
</evidence>
<dbReference type="Gene3D" id="3.40.190.290">
    <property type="match status" value="1"/>
</dbReference>
<proteinExistence type="inferred from homology"/>
<dbReference type="PANTHER" id="PTHR30126">
    <property type="entry name" value="HTH-TYPE TRANSCRIPTIONAL REGULATOR"/>
    <property type="match status" value="1"/>
</dbReference>
<dbReference type="PROSITE" id="PS50931">
    <property type="entry name" value="HTH_LYSR"/>
    <property type="match status" value="1"/>
</dbReference>
<evidence type="ECO:0000256" key="2">
    <source>
        <dbReference type="ARBA" id="ARBA00023015"/>
    </source>
</evidence>
<protein>
    <recommendedName>
        <fullName evidence="5">HTH lysR-type domain-containing protein</fullName>
    </recommendedName>
</protein>
<dbReference type="SUPFAM" id="SSF53850">
    <property type="entry name" value="Periplasmic binding protein-like II"/>
    <property type="match status" value="1"/>
</dbReference>
<name>A0A4R5NSB1_9LACO</name>
<dbReference type="InterPro" id="IPR005119">
    <property type="entry name" value="LysR_subst-bd"/>
</dbReference>
<dbReference type="PRINTS" id="PR00039">
    <property type="entry name" value="HTHLYSR"/>
</dbReference>
<dbReference type="GO" id="GO:0000976">
    <property type="term" value="F:transcription cis-regulatory region binding"/>
    <property type="evidence" value="ECO:0007669"/>
    <property type="project" value="TreeGrafter"/>
</dbReference>
<sequence length="302" mass="34572">MNLDQMLYLVELDRSATISQAAKNLSISQAGLSQSLDKLEAELGVKLFNRTRNGTSTTLAGKQIINHAMEIENQLGMMRKVADKQRLAVDPPLRIGVMNEVPKSLLNWLLQFQDNHPQFKASIEEANSQQIIESVKNDEYDLGLIAINKSHYELLNSLSFNKIGQGQFKLYMTANHYLATYPDPIPINLIREQEFALFTDDYIPEFVSKIEKKYGALNVIVQSTAFRVILETMKKFQAVSIIRDSQIKNRLYDIQQSQLVERDLNMLDMKNDLDFQYGLINKPEKQFTVLQSEFIKGIKDFG</sequence>
<dbReference type="RefSeq" id="WP_010620300.1">
    <property type="nucleotide sequence ID" value="NZ_PUFO01000016.1"/>
</dbReference>
<keyword evidence="3" id="KW-0238">DNA-binding</keyword>
<keyword evidence="4" id="KW-0804">Transcription</keyword>
<organism evidence="6 7">
    <name type="scientific">Secundilactobacillus malefermentans</name>
    <dbReference type="NCBI Taxonomy" id="176292"/>
    <lineage>
        <taxon>Bacteria</taxon>
        <taxon>Bacillati</taxon>
        <taxon>Bacillota</taxon>
        <taxon>Bacilli</taxon>
        <taxon>Lactobacillales</taxon>
        <taxon>Lactobacillaceae</taxon>
        <taxon>Secundilactobacillus</taxon>
    </lineage>
</organism>
<dbReference type="Pfam" id="PF03466">
    <property type="entry name" value="LysR_substrate"/>
    <property type="match status" value="1"/>
</dbReference>
<dbReference type="OrthoDB" id="9803735at2"/>
<evidence type="ECO:0000256" key="3">
    <source>
        <dbReference type="ARBA" id="ARBA00023125"/>
    </source>
</evidence>
<comment type="caution">
    <text evidence="6">The sequence shown here is derived from an EMBL/GenBank/DDBJ whole genome shotgun (WGS) entry which is preliminary data.</text>
</comment>
<dbReference type="Pfam" id="PF00126">
    <property type="entry name" value="HTH_1"/>
    <property type="match status" value="1"/>
</dbReference>
<dbReference type="GO" id="GO:0003700">
    <property type="term" value="F:DNA-binding transcription factor activity"/>
    <property type="evidence" value="ECO:0007669"/>
    <property type="project" value="InterPro"/>
</dbReference>